<dbReference type="InterPro" id="IPR006093">
    <property type="entry name" value="Oxy_OxRdtase_FAD_BS"/>
</dbReference>
<dbReference type="PANTHER" id="PTHR42973">
    <property type="entry name" value="BINDING OXIDOREDUCTASE, PUTATIVE (AFU_ORTHOLOGUE AFUA_1G17690)-RELATED"/>
    <property type="match status" value="1"/>
</dbReference>
<dbReference type="RefSeq" id="WP_158103426.1">
    <property type="nucleotide sequence ID" value="NZ_JAGIOO010000001.1"/>
</dbReference>
<dbReference type="PROSITE" id="PS51387">
    <property type="entry name" value="FAD_PCMH"/>
    <property type="match status" value="1"/>
</dbReference>
<proteinExistence type="inferred from homology"/>
<keyword evidence="3" id="KW-0285">Flavoprotein</keyword>
<dbReference type="SUPFAM" id="SSF56176">
    <property type="entry name" value="FAD-binding/transporter-associated domain-like"/>
    <property type="match status" value="1"/>
</dbReference>
<evidence type="ECO:0000256" key="2">
    <source>
        <dbReference type="ARBA" id="ARBA00005466"/>
    </source>
</evidence>
<keyword evidence="4" id="KW-0274">FAD</keyword>
<sequence>MTSYQTFSTYRPARVAEVGSAQDVRAAVRQAVAEGLPVAVRATGHGLPPYGRSGVLVDTSGLRGLTVDPVARLARAEAGVRWAEVVAAAAPHGLAPLSGSAPRVGVVGYTLGGGLSVLGRTFGWAADRVRAVEVVTADGELRRTGPGEELFTALLGGGVGLGVVTAMTFELVEVPELWGGRLVFPDAAAVLPAWVAWTRSLPESLTSAFVVLPTPGPRHAHVRVAQVGPGGADLVAPLRALGPVGDTLRPLPLTEVGSIADDPTEPAPFSSSHRLLRAVDEVAVRRILAHLPAGPQVLELRHLGGALAKPGGNAVPAREAAYLVGLTTIAPTPESLAARDALLEALAPWADPRRLRTFETDPARARPSRAVLDLRARLDPERVFGQE</sequence>
<dbReference type="Proteomes" id="UP001519363">
    <property type="component" value="Unassembled WGS sequence"/>
</dbReference>
<dbReference type="PANTHER" id="PTHR42973:SF39">
    <property type="entry name" value="FAD-BINDING PCMH-TYPE DOMAIN-CONTAINING PROTEIN"/>
    <property type="match status" value="1"/>
</dbReference>
<keyword evidence="5" id="KW-0560">Oxidoreductase</keyword>
<protein>
    <submittedName>
        <fullName evidence="7">FAD/FMN-containing dehydrogenase</fullName>
    </submittedName>
</protein>
<dbReference type="InterPro" id="IPR016169">
    <property type="entry name" value="FAD-bd_PCMH_sub2"/>
</dbReference>
<dbReference type="Gene3D" id="3.40.462.20">
    <property type="match status" value="1"/>
</dbReference>
<evidence type="ECO:0000256" key="3">
    <source>
        <dbReference type="ARBA" id="ARBA00022630"/>
    </source>
</evidence>
<dbReference type="Gene3D" id="3.30.465.10">
    <property type="match status" value="1"/>
</dbReference>
<dbReference type="InterPro" id="IPR016167">
    <property type="entry name" value="FAD-bd_PCMH_sub1"/>
</dbReference>
<dbReference type="Gene3D" id="3.30.43.10">
    <property type="entry name" value="Uridine Diphospho-n-acetylenolpyruvylglucosamine Reductase, domain 2"/>
    <property type="match status" value="1"/>
</dbReference>
<dbReference type="InterPro" id="IPR006094">
    <property type="entry name" value="Oxid_FAD_bind_N"/>
</dbReference>
<organism evidence="7 8">
    <name type="scientific">Crossiella equi</name>
    <dbReference type="NCBI Taxonomy" id="130796"/>
    <lineage>
        <taxon>Bacteria</taxon>
        <taxon>Bacillati</taxon>
        <taxon>Actinomycetota</taxon>
        <taxon>Actinomycetes</taxon>
        <taxon>Pseudonocardiales</taxon>
        <taxon>Pseudonocardiaceae</taxon>
        <taxon>Crossiella</taxon>
    </lineage>
</organism>
<keyword evidence="8" id="KW-1185">Reference proteome</keyword>
<accession>A0ABS5AD54</accession>
<evidence type="ECO:0000313" key="7">
    <source>
        <dbReference type="EMBL" id="MBP2474506.1"/>
    </source>
</evidence>
<dbReference type="PROSITE" id="PS00862">
    <property type="entry name" value="OX2_COVAL_FAD"/>
    <property type="match status" value="1"/>
</dbReference>
<reference evidence="7 8" key="1">
    <citation type="submission" date="2021-03" db="EMBL/GenBank/DDBJ databases">
        <title>Sequencing the genomes of 1000 actinobacteria strains.</title>
        <authorList>
            <person name="Klenk H.-P."/>
        </authorList>
    </citation>
    <scope>NUCLEOTIDE SEQUENCE [LARGE SCALE GENOMIC DNA]</scope>
    <source>
        <strain evidence="7 8">DSM 44580</strain>
    </source>
</reference>
<dbReference type="EMBL" id="JAGIOO010000001">
    <property type="protein sequence ID" value="MBP2474506.1"/>
    <property type="molecule type" value="Genomic_DNA"/>
</dbReference>
<evidence type="ECO:0000256" key="5">
    <source>
        <dbReference type="ARBA" id="ARBA00023002"/>
    </source>
</evidence>
<evidence type="ECO:0000259" key="6">
    <source>
        <dbReference type="PROSITE" id="PS51387"/>
    </source>
</evidence>
<dbReference type="InterPro" id="IPR016166">
    <property type="entry name" value="FAD-bd_PCMH"/>
</dbReference>
<evidence type="ECO:0000256" key="1">
    <source>
        <dbReference type="ARBA" id="ARBA00001974"/>
    </source>
</evidence>
<name>A0ABS5AD54_9PSEU</name>
<evidence type="ECO:0000313" key="8">
    <source>
        <dbReference type="Proteomes" id="UP001519363"/>
    </source>
</evidence>
<dbReference type="Pfam" id="PF01565">
    <property type="entry name" value="FAD_binding_4"/>
    <property type="match status" value="1"/>
</dbReference>
<gene>
    <name evidence="7" type="ORF">JOF53_003378</name>
</gene>
<dbReference type="InterPro" id="IPR036318">
    <property type="entry name" value="FAD-bd_PCMH-like_sf"/>
</dbReference>
<comment type="caution">
    <text evidence="7">The sequence shown here is derived from an EMBL/GenBank/DDBJ whole genome shotgun (WGS) entry which is preliminary data.</text>
</comment>
<feature type="domain" description="FAD-binding PCMH-type" evidence="6">
    <location>
        <begin position="8"/>
        <end position="174"/>
    </location>
</feature>
<evidence type="ECO:0000256" key="4">
    <source>
        <dbReference type="ARBA" id="ARBA00022827"/>
    </source>
</evidence>
<dbReference type="InterPro" id="IPR050416">
    <property type="entry name" value="FAD-linked_Oxidoreductase"/>
</dbReference>
<comment type="similarity">
    <text evidence="2">Belongs to the oxygen-dependent FAD-linked oxidoreductase family.</text>
</comment>
<comment type="cofactor">
    <cofactor evidence="1">
        <name>FAD</name>
        <dbReference type="ChEBI" id="CHEBI:57692"/>
    </cofactor>
</comment>